<name>A0ABU2BV18_9ACTN</name>
<evidence type="ECO:0000313" key="6">
    <source>
        <dbReference type="EMBL" id="MDR7362480.1"/>
    </source>
</evidence>
<keyword evidence="1" id="KW-0805">Transcription regulation</keyword>
<reference evidence="6 7" key="1">
    <citation type="submission" date="2023-07" db="EMBL/GenBank/DDBJ databases">
        <title>Sequencing the genomes of 1000 actinobacteria strains.</title>
        <authorList>
            <person name="Klenk H.-P."/>
        </authorList>
    </citation>
    <scope>NUCLEOTIDE SEQUENCE [LARGE SCALE GENOMIC DNA]</scope>
    <source>
        <strain evidence="6 7">DSM 19426</strain>
    </source>
</reference>
<dbReference type="PANTHER" id="PTHR30055:SF234">
    <property type="entry name" value="HTH-TYPE TRANSCRIPTIONAL REGULATOR BETI"/>
    <property type="match status" value="1"/>
</dbReference>
<evidence type="ECO:0000256" key="3">
    <source>
        <dbReference type="ARBA" id="ARBA00023163"/>
    </source>
</evidence>
<feature type="domain" description="HTH tetR-type" evidence="5">
    <location>
        <begin position="3"/>
        <end position="63"/>
    </location>
</feature>
<protein>
    <submittedName>
        <fullName evidence="6">AcrR family transcriptional regulator</fullName>
    </submittedName>
</protein>
<comment type="caution">
    <text evidence="6">The sequence shown here is derived from an EMBL/GenBank/DDBJ whole genome shotgun (WGS) entry which is preliminary data.</text>
</comment>
<evidence type="ECO:0000256" key="4">
    <source>
        <dbReference type="PROSITE-ProRule" id="PRU00335"/>
    </source>
</evidence>
<dbReference type="PROSITE" id="PS50977">
    <property type="entry name" value="HTH_TETR_2"/>
    <property type="match status" value="1"/>
</dbReference>
<proteinExistence type="predicted"/>
<dbReference type="PRINTS" id="PR00455">
    <property type="entry name" value="HTHTETR"/>
</dbReference>
<sequence length="190" mass="20759">MTAGTRDRLIGAARECLLTDGHAQLSTRRVADRAGVPLSQIHYHFGSRQGLVLALLTHENTQLLARQAAMYGADAPLWQRYDQACDFLEEDLASGYVRMLQEMIAAGWSDAAIGAEVTRLLRGWFDLLEQVVTEAADELGDLGPFRPRTIATLVGLGFMGGESMLLLGGDWTDDVLTALRAVGAFLRPDR</sequence>
<dbReference type="Pfam" id="PF00440">
    <property type="entry name" value="TetR_N"/>
    <property type="match status" value="1"/>
</dbReference>
<dbReference type="InterPro" id="IPR009057">
    <property type="entry name" value="Homeodomain-like_sf"/>
</dbReference>
<dbReference type="Proteomes" id="UP001183648">
    <property type="component" value="Unassembled WGS sequence"/>
</dbReference>
<dbReference type="InterPro" id="IPR001647">
    <property type="entry name" value="HTH_TetR"/>
</dbReference>
<dbReference type="Gene3D" id="1.10.357.10">
    <property type="entry name" value="Tetracycline Repressor, domain 2"/>
    <property type="match status" value="1"/>
</dbReference>
<keyword evidence="7" id="KW-1185">Reference proteome</keyword>
<evidence type="ECO:0000256" key="2">
    <source>
        <dbReference type="ARBA" id="ARBA00023125"/>
    </source>
</evidence>
<organism evidence="6 7">
    <name type="scientific">Nocardioides marmoribigeumensis</name>
    <dbReference type="NCBI Taxonomy" id="433649"/>
    <lineage>
        <taxon>Bacteria</taxon>
        <taxon>Bacillati</taxon>
        <taxon>Actinomycetota</taxon>
        <taxon>Actinomycetes</taxon>
        <taxon>Propionibacteriales</taxon>
        <taxon>Nocardioidaceae</taxon>
        <taxon>Nocardioides</taxon>
    </lineage>
</organism>
<keyword evidence="2 4" id="KW-0238">DNA-binding</keyword>
<dbReference type="InterPro" id="IPR050109">
    <property type="entry name" value="HTH-type_TetR-like_transc_reg"/>
</dbReference>
<dbReference type="RefSeq" id="WP_310301793.1">
    <property type="nucleotide sequence ID" value="NZ_BAAAPS010000008.1"/>
</dbReference>
<dbReference type="PANTHER" id="PTHR30055">
    <property type="entry name" value="HTH-TYPE TRANSCRIPTIONAL REGULATOR RUTR"/>
    <property type="match status" value="1"/>
</dbReference>
<dbReference type="EMBL" id="JAVDYG010000001">
    <property type="protein sequence ID" value="MDR7362480.1"/>
    <property type="molecule type" value="Genomic_DNA"/>
</dbReference>
<gene>
    <name evidence="6" type="ORF">J2S63_002033</name>
</gene>
<dbReference type="SUPFAM" id="SSF46689">
    <property type="entry name" value="Homeodomain-like"/>
    <property type="match status" value="1"/>
</dbReference>
<evidence type="ECO:0000313" key="7">
    <source>
        <dbReference type="Proteomes" id="UP001183648"/>
    </source>
</evidence>
<accession>A0ABU2BV18</accession>
<keyword evidence="3" id="KW-0804">Transcription</keyword>
<evidence type="ECO:0000256" key="1">
    <source>
        <dbReference type="ARBA" id="ARBA00023015"/>
    </source>
</evidence>
<evidence type="ECO:0000259" key="5">
    <source>
        <dbReference type="PROSITE" id="PS50977"/>
    </source>
</evidence>
<feature type="DNA-binding region" description="H-T-H motif" evidence="4">
    <location>
        <begin position="26"/>
        <end position="45"/>
    </location>
</feature>